<dbReference type="EMBL" id="MN901521">
    <property type="protein sequence ID" value="QIR31211.1"/>
    <property type="molecule type" value="Genomic_DNA"/>
</dbReference>
<keyword evidence="1" id="KW-0812">Transmembrane</keyword>
<keyword evidence="3" id="KW-1185">Reference proteome</keyword>
<name>A0A6G9RWW5_9CAUD</name>
<gene>
    <name evidence="2" type="ORF">HrrSp1_235</name>
</gene>
<dbReference type="Proteomes" id="UP000501054">
    <property type="component" value="Segment"/>
</dbReference>
<evidence type="ECO:0000313" key="2">
    <source>
        <dbReference type="EMBL" id="QIR31211.1"/>
    </source>
</evidence>
<reference evidence="2 3" key="1">
    <citation type="journal article" date="2020" name="Genes (Basel)">
        <title>Comparative Genomics of Two New HF1-like Haloviruses.</title>
        <authorList>
            <person name="Dyall-Smith M."/>
            <person name="Tang S.L."/>
            <person name="Russ B."/>
            <person name="Chiang P.W."/>
            <person name="Pfeiffer F."/>
        </authorList>
    </citation>
    <scope>NUCLEOTIDE SEQUENCE [LARGE SCALE GENOMIC DNA]</scope>
</reference>
<protein>
    <submittedName>
        <fullName evidence="2">Uncharacterized protein</fullName>
    </submittedName>
</protein>
<evidence type="ECO:0000313" key="3">
    <source>
        <dbReference type="Proteomes" id="UP000501054"/>
    </source>
</evidence>
<evidence type="ECO:0000256" key="1">
    <source>
        <dbReference type="SAM" id="Phobius"/>
    </source>
</evidence>
<organism evidence="2 3">
    <name type="scientific">Halorubrum virus Serpecor1</name>
    <dbReference type="NCBI Taxonomy" id="2721757"/>
    <lineage>
        <taxon>Viruses</taxon>
        <taxon>Duplodnaviria</taxon>
        <taxon>Heunggongvirae</taxon>
        <taxon>Uroviricota</taxon>
        <taxon>Caudoviricetes</taxon>
        <taxon>Thumleimavirales</taxon>
        <taxon>Hafunaviridae</taxon>
        <taxon>Haloferacalesvirus</taxon>
        <taxon>Haloferacalesvirus serpentinense</taxon>
        <taxon>Haloferacalesvirus Serpecor1</taxon>
    </lineage>
</organism>
<accession>A0A6G9RWW5</accession>
<keyword evidence="1" id="KW-1133">Transmembrane helix</keyword>
<proteinExistence type="predicted"/>
<sequence>MKTANTYIYSFYLGFTIQAFLLLFLEVAFYGVLVVSLLNMLATMFVYPWFFVWFLKGSWSVPLRFLKPPQ</sequence>
<keyword evidence="1" id="KW-0472">Membrane</keyword>
<feature type="transmembrane region" description="Helical" evidence="1">
    <location>
        <begin position="7"/>
        <end position="25"/>
    </location>
</feature>
<feature type="transmembrane region" description="Helical" evidence="1">
    <location>
        <begin position="31"/>
        <end position="55"/>
    </location>
</feature>